<proteinExistence type="predicted"/>
<name>A0A0A9HDK7_ARUDO</name>
<organism evidence="1">
    <name type="scientific">Arundo donax</name>
    <name type="common">Giant reed</name>
    <name type="synonym">Donax arundinaceus</name>
    <dbReference type="NCBI Taxonomy" id="35708"/>
    <lineage>
        <taxon>Eukaryota</taxon>
        <taxon>Viridiplantae</taxon>
        <taxon>Streptophyta</taxon>
        <taxon>Embryophyta</taxon>
        <taxon>Tracheophyta</taxon>
        <taxon>Spermatophyta</taxon>
        <taxon>Magnoliopsida</taxon>
        <taxon>Liliopsida</taxon>
        <taxon>Poales</taxon>
        <taxon>Poaceae</taxon>
        <taxon>PACMAD clade</taxon>
        <taxon>Arundinoideae</taxon>
        <taxon>Arundineae</taxon>
        <taxon>Arundo</taxon>
    </lineage>
</organism>
<protein>
    <submittedName>
        <fullName evidence="1">Uncharacterized protein</fullName>
    </submittedName>
</protein>
<reference evidence="1" key="2">
    <citation type="journal article" date="2015" name="Data Brief">
        <title>Shoot transcriptome of the giant reed, Arundo donax.</title>
        <authorList>
            <person name="Barrero R.A."/>
            <person name="Guerrero F.D."/>
            <person name="Moolhuijzen P."/>
            <person name="Goolsby J.A."/>
            <person name="Tidwell J."/>
            <person name="Bellgard S.E."/>
            <person name="Bellgard M.I."/>
        </authorList>
    </citation>
    <scope>NUCLEOTIDE SEQUENCE</scope>
    <source>
        <tissue evidence="1">Shoot tissue taken approximately 20 cm above the soil surface</tissue>
    </source>
</reference>
<evidence type="ECO:0000313" key="1">
    <source>
        <dbReference type="EMBL" id="JAE34832.1"/>
    </source>
</evidence>
<dbReference type="AlphaFoldDB" id="A0A0A9HDK7"/>
<dbReference type="EMBL" id="GBRH01163064">
    <property type="protein sequence ID" value="JAE34832.1"/>
    <property type="molecule type" value="Transcribed_RNA"/>
</dbReference>
<accession>A0A0A9HDK7</accession>
<sequence length="26" mass="2890">MACSVPWDHTSRPQRCTGCVLERCPG</sequence>
<reference evidence="1" key="1">
    <citation type="submission" date="2014-09" db="EMBL/GenBank/DDBJ databases">
        <authorList>
            <person name="Magalhaes I.L.F."/>
            <person name="Oliveira U."/>
            <person name="Santos F.R."/>
            <person name="Vidigal T.H.D.A."/>
            <person name="Brescovit A.D."/>
            <person name="Santos A.J."/>
        </authorList>
    </citation>
    <scope>NUCLEOTIDE SEQUENCE</scope>
    <source>
        <tissue evidence="1">Shoot tissue taken approximately 20 cm above the soil surface</tissue>
    </source>
</reference>